<dbReference type="GO" id="GO:0005634">
    <property type="term" value="C:nucleus"/>
    <property type="evidence" value="ECO:0007669"/>
    <property type="project" value="TreeGrafter"/>
</dbReference>
<accession>A0A8T0H9Q7</accession>
<dbReference type="OrthoDB" id="681454at2759"/>
<dbReference type="InterPro" id="IPR050511">
    <property type="entry name" value="AMPK_gamma/SDS23_families"/>
</dbReference>
<feature type="domain" description="CBS" evidence="3">
    <location>
        <begin position="447"/>
        <end position="481"/>
    </location>
</feature>
<dbReference type="PANTHER" id="PTHR13780:SF128">
    <property type="entry name" value="CBS DOMAIN-CONTAINING PROTEIN"/>
    <property type="match status" value="1"/>
</dbReference>
<evidence type="ECO:0000313" key="4">
    <source>
        <dbReference type="EMBL" id="KAG0568000.1"/>
    </source>
</evidence>
<keyword evidence="2" id="KW-0129">CBS domain</keyword>
<dbReference type="SUPFAM" id="SSF54631">
    <property type="entry name" value="CBS-domain pair"/>
    <property type="match status" value="1"/>
</dbReference>
<dbReference type="Proteomes" id="UP000822688">
    <property type="component" value="Chromosome 7"/>
</dbReference>
<sequence>MAGFFHARQAGDLAVGKPPLHKYPKNLSVGEALKALKSSDDSELSLWEELCPLTEKPIKEAHGNAREIVSHVSSNQTASNGDGSGCLQVPIGSKETLWRCVGKIGMVDIICFLARDESLADQAAALRTPASSIVSDTAFAIQHVDSRSKLIDALAHVLDGAQHLVVSIDRSISSRLARYNSLPKPRRGFSQTISKPKQGKSLDSTWSLPPRISAHGVQEYCWLTPEDLLQFLLSCIGLFSPLPMMTIQQLGIIRMDVLTVKADADAITALPLIQRAAREITAVAVVEVDDSHNTQELKLVGEISPFTMKSCDEKAALALATLSVREFLAFSRDCDCPPNSLVQLVETRLCAKMEILQMTPRESLLSDSDSPVSFPSPLSTSTFNGPLATIYSLDSGEESSSDEDIYAVNHSPTGPFSSGLHRTSHSYSKGRLAPNMCRPWSSLVAVMAQALTHRVGYIWVTDDDNSLLGIVTYLDIIHCILGHLYSSD</sequence>
<dbReference type="InterPro" id="IPR046342">
    <property type="entry name" value="CBS_dom_sf"/>
</dbReference>
<dbReference type="Pfam" id="PF00571">
    <property type="entry name" value="CBS"/>
    <property type="match status" value="1"/>
</dbReference>
<dbReference type="PANTHER" id="PTHR13780">
    <property type="entry name" value="AMP-ACTIVATED PROTEIN KINASE, GAMMA REGULATORY SUBUNIT"/>
    <property type="match status" value="1"/>
</dbReference>
<gene>
    <name evidence="4" type="ORF">KC19_7G178500</name>
</gene>
<keyword evidence="1" id="KW-0677">Repeat</keyword>
<evidence type="ECO:0000256" key="2">
    <source>
        <dbReference type="ARBA" id="ARBA00023122"/>
    </source>
</evidence>
<evidence type="ECO:0000313" key="5">
    <source>
        <dbReference type="Proteomes" id="UP000822688"/>
    </source>
</evidence>
<dbReference type="InterPro" id="IPR000644">
    <property type="entry name" value="CBS_dom"/>
</dbReference>
<reference evidence="4" key="1">
    <citation type="submission" date="2020-06" db="EMBL/GenBank/DDBJ databases">
        <title>WGS assembly of Ceratodon purpureus strain R40.</title>
        <authorList>
            <person name="Carey S.B."/>
            <person name="Jenkins J."/>
            <person name="Shu S."/>
            <person name="Lovell J.T."/>
            <person name="Sreedasyam A."/>
            <person name="Maumus F."/>
            <person name="Tiley G.P."/>
            <person name="Fernandez-Pozo N."/>
            <person name="Barry K."/>
            <person name="Chen C."/>
            <person name="Wang M."/>
            <person name="Lipzen A."/>
            <person name="Daum C."/>
            <person name="Saski C.A."/>
            <person name="Payton A.C."/>
            <person name="Mcbreen J.C."/>
            <person name="Conrad R.E."/>
            <person name="Kollar L.M."/>
            <person name="Olsson S."/>
            <person name="Huttunen S."/>
            <person name="Landis J.B."/>
            <person name="Wickett N.J."/>
            <person name="Johnson M.G."/>
            <person name="Rensing S.A."/>
            <person name="Grimwood J."/>
            <person name="Schmutz J."/>
            <person name="Mcdaniel S.F."/>
        </authorList>
    </citation>
    <scope>NUCLEOTIDE SEQUENCE</scope>
    <source>
        <strain evidence="4">R40</strain>
    </source>
</reference>
<evidence type="ECO:0000256" key="1">
    <source>
        <dbReference type="ARBA" id="ARBA00022737"/>
    </source>
</evidence>
<dbReference type="AlphaFoldDB" id="A0A8T0H9Q7"/>
<dbReference type="GO" id="GO:0005737">
    <property type="term" value="C:cytoplasm"/>
    <property type="evidence" value="ECO:0007669"/>
    <property type="project" value="TreeGrafter"/>
</dbReference>
<proteinExistence type="predicted"/>
<dbReference type="EMBL" id="CM026428">
    <property type="protein sequence ID" value="KAG0568000.1"/>
    <property type="molecule type" value="Genomic_DNA"/>
</dbReference>
<organism evidence="4 5">
    <name type="scientific">Ceratodon purpureus</name>
    <name type="common">Fire moss</name>
    <name type="synonym">Dicranum purpureum</name>
    <dbReference type="NCBI Taxonomy" id="3225"/>
    <lineage>
        <taxon>Eukaryota</taxon>
        <taxon>Viridiplantae</taxon>
        <taxon>Streptophyta</taxon>
        <taxon>Embryophyta</taxon>
        <taxon>Bryophyta</taxon>
        <taxon>Bryophytina</taxon>
        <taxon>Bryopsida</taxon>
        <taxon>Dicranidae</taxon>
        <taxon>Pseudoditrichales</taxon>
        <taxon>Ditrichaceae</taxon>
        <taxon>Ceratodon</taxon>
    </lineage>
</organism>
<name>A0A8T0H9Q7_CERPU</name>
<protein>
    <recommendedName>
        <fullName evidence="3">CBS domain-containing protein</fullName>
    </recommendedName>
</protein>
<dbReference type="Gene3D" id="3.10.580.10">
    <property type="entry name" value="CBS-domain"/>
    <property type="match status" value="1"/>
</dbReference>
<comment type="caution">
    <text evidence="4">The sequence shown here is derived from an EMBL/GenBank/DDBJ whole genome shotgun (WGS) entry which is preliminary data.</text>
</comment>
<keyword evidence="5" id="KW-1185">Reference proteome</keyword>
<evidence type="ECO:0000259" key="3">
    <source>
        <dbReference type="Pfam" id="PF00571"/>
    </source>
</evidence>